<organism evidence="1 2">
    <name type="scientific">Ambrosiozyma monospora</name>
    <name type="common">Yeast</name>
    <name type="synonym">Endomycopsis monosporus</name>
    <dbReference type="NCBI Taxonomy" id="43982"/>
    <lineage>
        <taxon>Eukaryota</taxon>
        <taxon>Fungi</taxon>
        <taxon>Dikarya</taxon>
        <taxon>Ascomycota</taxon>
        <taxon>Saccharomycotina</taxon>
        <taxon>Pichiomycetes</taxon>
        <taxon>Pichiales</taxon>
        <taxon>Pichiaceae</taxon>
        <taxon>Ambrosiozyma</taxon>
    </lineage>
</organism>
<proteinExistence type="predicted"/>
<accession>A0ACB5T6K8</accession>
<protein>
    <submittedName>
        <fullName evidence="1">Unnamed protein product</fullName>
    </submittedName>
</protein>
<reference evidence="1" key="1">
    <citation type="submission" date="2023-04" db="EMBL/GenBank/DDBJ databases">
        <title>Ambrosiozyma monospora NBRC 10751.</title>
        <authorList>
            <person name="Ichikawa N."/>
            <person name="Sato H."/>
            <person name="Tonouchi N."/>
        </authorList>
    </citation>
    <scope>NUCLEOTIDE SEQUENCE</scope>
    <source>
        <strain evidence="1">NBRC 10751</strain>
    </source>
</reference>
<gene>
    <name evidence="1" type="ORF">Amon02_000549300</name>
</gene>
<keyword evidence="2" id="KW-1185">Reference proteome</keyword>
<evidence type="ECO:0000313" key="1">
    <source>
        <dbReference type="EMBL" id="GME82398.1"/>
    </source>
</evidence>
<sequence length="491" mass="55337">MYGDKPAVVCLQSDGRVASPEANSCFFTIVSYAWIDPLIMFSYKNGLNLSDIWGLRVDDFAYPVLMKYYHTFQNHRFTIRLFNQFKTELLLQGLYTGVQACLVFLPTLCLKKLLEFIEDPDSVGVNVAWLMSFFMLALNVLSACFEGRGLFLGKRIGLRIRALIIGEIYSKALRKSFLRSSSSEDDDETTGNSTDENNNNDTDESTTTTETKPRDVGSIINLMSVDAFKVADITGYLSQFISAIIMTIIATTLLYKLLGWPAIAGGVTMIIFLPVNYKVGASLGSYQQSMLKLTDSRIQKLNELLQNIRIVKFFAWENKFGTDIIQVRDDELYYLKWRCIVWVFACFVWFLSPTLISFTGFYCYAVVRGKRLTPSVAFTALSLFNLLRTPLEQFASLLAFVVQSKVSLDRVEEFLNEPESTKYDQLSTSTSTTDSNSPVLGFTDASFAWNAKNSADFKLRDINISFKLGQLNVITGSTGSETNFKLTLRQA</sequence>
<dbReference type="EMBL" id="BSXS01004053">
    <property type="protein sequence ID" value="GME82398.1"/>
    <property type="molecule type" value="Genomic_DNA"/>
</dbReference>
<evidence type="ECO:0000313" key="2">
    <source>
        <dbReference type="Proteomes" id="UP001165064"/>
    </source>
</evidence>
<name>A0ACB5T6K8_AMBMO</name>
<comment type="caution">
    <text evidence="1">The sequence shown here is derived from an EMBL/GenBank/DDBJ whole genome shotgun (WGS) entry which is preliminary data.</text>
</comment>
<dbReference type="Proteomes" id="UP001165064">
    <property type="component" value="Unassembled WGS sequence"/>
</dbReference>